<sequence length="182" mass="19797">MPSRTRAAPPHVSRSPRPAKHSTSTSLLEAQSSAVPPPSSSTSGEPTAGTRAQPKSPGSPKGRPSLLMETARHRRPGHQAQRRHHQHSPTPPGLRGPCPPGEARPRQIHPPGTNMQPGAPHRRELQRSGRVHPPRLHRMAGPPPPIREHRQPAPTEDRRRSQRGTRDLMGPHISPPPPTSPV</sequence>
<reference evidence="2" key="1">
    <citation type="journal article" date="2022" name="bioRxiv">
        <title>Sequencing and chromosome-scale assembly of the giantPleurodeles waltlgenome.</title>
        <authorList>
            <person name="Brown T."/>
            <person name="Elewa A."/>
            <person name="Iarovenko S."/>
            <person name="Subramanian E."/>
            <person name="Araus A.J."/>
            <person name="Petzold A."/>
            <person name="Susuki M."/>
            <person name="Suzuki K.-i.T."/>
            <person name="Hayashi T."/>
            <person name="Toyoda A."/>
            <person name="Oliveira C."/>
            <person name="Osipova E."/>
            <person name="Leigh N.D."/>
            <person name="Simon A."/>
            <person name="Yun M.H."/>
        </authorList>
    </citation>
    <scope>NUCLEOTIDE SEQUENCE</scope>
    <source>
        <strain evidence="2">20211129_DDA</strain>
        <tissue evidence="2">Liver</tissue>
    </source>
</reference>
<organism evidence="2 3">
    <name type="scientific">Pleurodeles waltl</name>
    <name type="common">Iberian ribbed newt</name>
    <dbReference type="NCBI Taxonomy" id="8319"/>
    <lineage>
        <taxon>Eukaryota</taxon>
        <taxon>Metazoa</taxon>
        <taxon>Chordata</taxon>
        <taxon>Craniata</taxon>
        <taxon>Vertebrata</taxon>
        <taxon>Euteleostomi</taxon>
        <taxon>Amphibia</taxon>
        <taxon>Batrachia</taxon>
        <taxon>Caudata</taxon>
        <taxon>Salamandroidea</taxon>
        <taxon>Salamandridae</taxon>
        <taxon>Pleurodelinae</taxon>
        <taxon>Pleurodeles</taxon>
    </lineage>
</organism>
<dbReference type="Proteomes" id="UP001066276">
    <property type="component" value="Chromosome 1_2"/>
</dbReference>
<evidence type="ECO:0000313" key="3">
    <source>
        <dbReference type="Proteomes" id="UP001066276"/>
    </source>
</evidence>
<feature type="compositionally biased region" description="Low complexity" evidence="1">
    <location>
        <begin position="40"/>
        <end position="65"/>
    </location>
</feature>
<name>A0AAV7VWA4_PLEWA</name>
<proteinExistence type="predicted"/>
<feature type="compositionally biased region" description="Polar residues" evidence="1">
    <location>
        <begin position="21"/>
        <end position="31"/>
    </location>
</feature>
<keyword evidence="3" id="KW-1185">Reference proteome</keyword>
<accession>A0AAV7VWA4</accession>
<feature type="compositionally biased region" description="Basic residues" evidence="1">
    <location>
        <begin position="72"/>
        <end position="87"/>
    </location>
</feature>
<dbReference type="AlphaFoldDB" id="A0AAV7VWA4"/>
<feature type="compositionally biased region" description="Basic and acidic residues" evidence="1">
    <location>
        <begin position="146"/>
        <end position="159"/>
    </location>
</feature>
<protein>
    <submittedName>
        <fullName evidence="2">Uncharacterized protein</fullName>
    </submittedName>
</protein>
<feature type="compositionally biased region" description="Basic residues" evidence="1">
    <location>
        <begin position="129"/>
        <end position="138"/>
    </location>
</feature>
<gene>
    <name evidence="2" type="ORF">NDU88_000003</name>
</gene>
<evidence type="ECO:0000313" key="2">
    <source>
        <dbReference type="EMBL" id="KAJ1204557.1"/>
    </source>
</evidence>
<feature type="region of interest" description="Disordered" evidence="1">
    <location>
        <begin position="1"/>
        <end position="182"/>
    </location>
</feature>
<dbReference type="EMBL" id="JANPWB010000002">
    <property type="protein sequence ID" value="KAJ1204557.1"/>
    <property type="molecule type" value="Genomic_DNA"/>
</dbReference>
<comment type="caution">
    <text evidence="2">The sequence shown here is derived from an EMBL/GenBank/DDBJ whole genome shotgun (WGS) entry which is preliminary data.</text>
</comment>
<feature type="compositionally biased region" description="Pro residues" evidence="1">
    <location>
        <begin position="89"/>
        <end position="102"/>
    </location>
</feature>
<evidence type="ECO:0000256" key="1">
    <source>
        <dbReference type="SAM" id="MobiDB-lite"/>
    </source>
</evidence>
<feature type="compositionally biased region" description="Pro residues" evidence="1">
    <location>
        <begin position="173"/>
        <end position="182"/>
    </location>
</feature>